<dbReference type="PANTHER" id="PTHR35807:SF1">
    <property type="entry name" value="TRANSCRIPTIONAL REGULATOR REDD"/>
    <property type="match status" value="1"/>
</dbReference>
<keyword evidence="5" id="KW-1185">Reference proteome</keyword>
<keyword evidence="1" id="KW-0805">Transcription regulation</keyword>
<keyword evidence="2" id="KW-0804">Transcription</keyword>
<dbReference type="RefSeq" id="WP_379524768.1">
    <property type="nucleotide sequence ID" value="NZ_JBHSPA010000124.1"/>
</dbReference>
<dbReference type="Gene3D" id="1.25.40.10">
    <property type="entry name" value="Tetratricopeptide repeat domain"/>
    <property type="match status" value="1"/>
</dbReference>
<evidence type="ECO:0000313" key="5">
    <source>
        <dbReference type="Proteomes" id="UP001596058"/>
    </source>
</evidence>
<comment type="caution">
    <text evidence="4">The sequence shown here is derived from an EMBL/GenBank/DDBJ whole genome shotgun (WGS) entry which is preliminary data.</text>
</comment>
<dbReference type="EMBL" id="JBHSPA010000124">
    <property type="protein sequence ID" value="MFC5835349.1"/>
    <property type="molecule type" value="Genomic_DNA"/>
</dbReference>
<dbReference type="Pfam" id="PF03704">
    <property type="entry name" value="BTAD"/>
    <property type="match status" value="1"/>
</dbReference>
<name>A0ABW1DDB1_9ACTN</name>
<evidence type="ECO:0000259" key="3">
    <source>
        <dbReference type="SMART" id="SM01043"/>
    </source>
</evidence>
<dbReference type="SUPFAM" id="SSF48452">
    <property type="entry name" value="TPR-like"/>
    <property type="match status" value="1"/>
</dbReference>
<feature type="domain" description="Bacterial transcriptional activator" evidence="3">
    <location>
        <begin position="227"/>
        <end position="367"/>
    </location>
</feature>
<evidence type="ECO:0000256" key="2">
    <source>
        <dbReference type="ARBA" id="ARBA00023163"/>
    </source>
</evidence>
<gene>
    <name evidence="4" type="ORF">ACFPZ3_67005</name>
</gene>
<protein>
    <submittedName>
        <fullName evidence="4">BTAD domain-containing putative transcriptional regulator</fullName>
    </submittedName>
</protein>
<evidence type="ECO:0000256" key="1">
    <source>
        <dbReference type="ARBA" id="ARBA00023015"/>
    </source>
</evidence>
<dbReference type="PANTHER" id="PTHR35807">
    <property type="entry name" value="TRANSCRIPTIONAL REGULATOR REDD-RELATED"/>
    <property type="match status" value="1"/>
</dbReference>
<reference evidence="5" key="1">
    <citation type="journal article" date="2019" name="Int. J. Syst. Evol. Microbiol.">
        <title>The Global Catalogue of Microorganisms (GCM) 10K type strain sequencing project: providing services to taxonomists for standard genome sequencing and annotation.</title>
        <authorList>
            <consortium name="The Broad Institute Genomics Platform"/>
            <consortium name="The Broad Institute Genome Sequencing Center for Infectious Disease"/>
            <person name="Wu L."/>
            <person name="Ma J."/>
        </authorList>
    </citation>
    <scope>NUCLEOTIDE SEQUENCE [LARGE SCALE GENOMIC DNA]</scope>
    <source>
        <strain evidence="5">CCUG 53903</strain>
    </source>
</reference>
<dbReference type="SMART" id="SM01043">
    <property type="entry name" value="BTAD"/>
    <property type="match status" value="1"/>
</dbReference>
<accession>A0ABW1DDB1</accession>
<dbReference type="InterPro" id="IPR036388">
    <property type="entry name" value="WH-like_DNA-bd_sf"/>
</dbReference>
<dbReference type="InterPro" id="IPR005158">
    <property type="entry name" value="BTAD"/>
</dbReference>
<organism evidence="4 5">
    <name type="scientific">Nonomuraea insulae</name>
    <dbReference type="NCBI Taxonomy" id="1616787"/>
    <lineage>
        <taxon>Bacteria</taxon>
        <taxon>Bacillati</taxon>
        <taxon>Actinomycetota</taxon>
        <taxon>Actinomycetes</taxon>
        <taxon>Streptosporangiales</taxon>
        <taxon>Streptosporangiaceae</taxon>
        <taxon>Nonomuraea</taxon>
    </lineage>
</organism>
<dbReference type="Gene3D" id="1.10.10.10">
    <property type="entry name" value="Winged helix-like DNA-binding domain superfamily/Winged helix DNA-binding domain"/>
    <property type="match status" value="1"/>
</dbReference>
<dbReference type="InterPro" id="IPR011990">
    <property type="entry name" value="TPR-like_helical_dom_sf"/>
</dbReference>
<dbReference type="Proteomes" id="UP001596058">
    <property type="component" value="Unassembled WGS sequence"/>
</dbReference>
<proteinExistence type="predicted"/>
<evidence type="ECO:0000313" key="4">
    <source>
        <dbReference type="EMBL" id="MFC5835349.1"/>
    </source>
</evidence>
<sequence length="368" mass="39286">MFGLLVMLLAAVLIVRRRARPGVAVAGSSAGLPAGRCGGRGDGDMVAAALMETPEIDIAAEGLVVGGFRTKEAEEHAEEKADVDGPRLGGETVADTGQTGIADPRHAAVTSSSAVLMASGFVAVPGKAKAEVLGVPRLSYGGTELSFGRAEASDLFALLATSREGVSTEGIIDTLWPGDDERGGRLLESAVRQLNQVMRQASGLAVEVKFVLKTRQRRHLAAAHFDVDYWRFEKAFLEAGSAGEMSARLAALQEMLALYQGPLLAGRDGLWVVPLRQAAQRQAVDAAERLAELVRAGDPDRALDVLRLAVERIDPYSEMLWCQLMTIQGELGRTSAVRRSFGLLQERLTEIDATPSGEVRRVGERFLG</sequence>
<dbReference type="InterPro" id="IPR051677">
    <property type="entry name" value="AfsR-DnrI-RedD_regulator"/>
</dbReference>